<protein>
    <recommendedName>
        <fullName evidence="1">Heterokaryon incompatibility domain-containing protein</fullName>
    </recommendedName>
</protein>
<comment type="caution">
    <text evidence="2">The sequence shown here is derived from an EMBL/GenBank/DDBJ whole genome shotgun (WGS) entry which is preliminary data.</text>
</comment>
<dbReference type="Proteomes" id="UP001168146">
    <property type="component" value="Unassembled WGS sequence"/>
</dbReference>
<sequence>MDSESIIRIDSDLRLWRGAVPTGDNAARHVPLQELEIRSVRLKPRAPSEVEMICCETVVVSLDEAPEYAALSYTWGGPIASYSIEIDGQSKPIRKNLWRFFRQCGGSAANTWRSWIWVDAICIDQTNANEVMQQVSMMGRIYSQASKVLVWLGPAHSDSDDAMQAIVNFATHQRHPKFRAKF</sequence>
<accession>A0AAN6JE20</accession>
<evidence type="ECO:0000259" key="1">
    <source>
        <dbReference type="Pfam" id="PF06985"/>
    </source>
</evidence>
<dbReference type="PANTHER" id="PTHR24148">
    <property type="entry name" value="ANKYRIN REPEAT DOMAIN-CONTAINING PROTEIN 39 HOMOLOG-RELATED"/>
    <property type="match status" value="1"/>
</dbReference>
<dbReference type="PANTHER" id="PTHR24148:SF73">
    <property type="entry name" value="HET DOMAIN PROTEIN (AFU_ORTHOLOGUE AFUA_8G01020)"/>
    <property type="match status" value="1"/>
</dbReference>
<dbReference type="Pfam" id="PF06985">
    <property type="entry name" value="HET"/>
    <property type="match status" value="1"/>
</dbReference>
<dbReference type="InterPro" id="IPR052895">
    <property type="entry name" value="HetReg/Transcr_Mod"/>
</dbReference>
<dbReference type="InterPro" id="IPR010730">
    <property type="entry name" value="HET"/>
</dbReference>
<feature type="domain" description="Heterokaryon incompatibility" evidence="1">
    <location>
        <begin position="68"/>
        <end position="169"/>
    </location>
</feature>
<evidence type="ECO:0000313" key="2">
    <source>
        <dbReference type="EMBL" id="KAK0326697.1"/>
    </source>
</evidence>
<dbReference type="AlphaFoldDB" id="A0AAN6JE20"/>
<dbReference type="EMBL" id="JASUXU010000004">
    <property type="protein sequence ID" value="KAK0326697.1"/>
    <property type="molecule type" value="Genomic_DNA"/>
</dbReference>
<gene>
    <name evidence="2" type="ORF">LTR82_002539</name>
</gene>
<name>A0AAN6JE20_9PEZI</name>
<organism evidence="2 3">
    <name type="scientific">Friedmanniomyces endolithicus</name>
    <dbReference type="NCBI Taxonomy" id="329885"/>
    <lineage>
        <taxon>Eukaryota</taxon>
        <taxon>Fungi</taxon>
        <taxon>Dikarya</taxon>
        <taxon>Ascomycota</taxon>
        <taxon>Pezizomycotina</taxon>
        <taxon>Dothideomycetes</taxon>
        <taxon>Dothideomycetidae</taxon>
        <taxon>Mycosphaerellales</taxon>
        <taxon>Teratosphaeriaceae</taxon>
        <taxon>Friedmanniomyces</taxon>
    </lineage>
</organism>
<reference evidence="2" key="1">
    <citation type="submission" date="2021-12" db="EMBL/GenBank/DDBJ databases">
        <title>Black yeast isolated from Biological Soil Crust.</title>
        <authorList>
            <person name="Kurbessoian T."/>
        </authorList>
    </citation>
    <scope>NUCLEOTIDE SEQUENCE</scope>
    <source>
        <strain evidence="2">CCFEE 5208</strain>
    </source>
</reference>
<proteinExistence type="predicted"/>
<evidence type="ECO:0000313" key="3">
    <source>
        <dbReference type="Proteomes" id="UP001168146"/>
    </source>
</evidence>